<dbReference type="InterPro" id="IPR007763">
    <property type="entry name" value="NDUFA12"/>
</dbReference>
<dbReference type="GO" id="GO:0005739">
    <property type="term" value="C:mitochondrion"/>
    <property type="evidence" value="ECO:0007669"/>
    <property type="project" value="TreeGrafter"/>
</dbReference>
<dbReference type="AlphaFoldDB" id="A0A9P6FQD8"/>
<dbReference type="Pfam" id="PF05071">
    <property type="entry name" value="NDUFA12"/>
    <property type="match status" value="1"/>
</dbReference>
<comment type="caution">
    <text evidence="3">The sequence shown here is derived from an EMBL/GenBank/DDBJ whole genome shotgun (WGS) entry which is preliminary data.</text>
</comment>
<gene>
    <name evidence="3" type="ORF">BGW38_005127</name>
</gene>
<dbReference type="GO" id="GO:0032981">
    <property type="term" value="P:mitochondrial respiratory chain complex I assembly"/>
    <property type="evidence" value="ECO:0007669"/>
    <property type="project" value="TreeGrafter"/>
</dbReference>
<sequence length="188" mass="21315">MSNLSLMRKFMINLKAFAPGSGRRLMGRDLEGNLYFEKPDPNDPTLTEANYDDANIAVQWQSWLRNTRPMPPTNDEIQRDEMRKQLTVARAKVLDEAWQDRKAELALEQAQGQQKALAMARAAQESTPKHEQPEASATSEESAEDGQKSAARKQIEEREASRKGGFKPVQQGDTYEPQTWSPVAARRR</sequence>
<name>A0A9P6FQD8_9FUNG</name>
<evidence type="ECO:0000313" key="3">
    <source>
        <dbReference type="EMBL" id="KAF9578870.1"/>
    </source>
</evidence>
<accession>A0A9P6FQD8</accession>
<feature type="region of interest" description="Disordered" evidence="2">
    <location>
        <begin position="116"/>
        <end position="188"/>
    </location>
</feature>
<keyword evidence="4" id="KW-1185">Reference proteome</keyword>
<dbReference type="InterPro" id="IPR052618">
    <property type="entry name" value="ComplexI_NDUFA12"/>
</dbReference>
<feature type="compositionally biased region" description="Basic and acidic residues" evidence="2">
    <location>
        <begin position="153"/>
        <end position="162"/>
    </location>
</feature>
<proteinExistence type="inferred from homology"/>
<feature type="compositionally biased region" description="Polar residues" evidence="2">
    <location>
        <begin position="171"/>
        <end position="181"/>
    </location>
</feature>
<dbReference type="Proteomes" id="UP000780801">
    <property type="component" value="Unassembled WGS sequence"/>
</dbReference>
<dbReference type="GO" id="GO:0045271">
    <property type="term" value="C:respiratory chain complex I"/>
    <property type="evidence" value="ECO:0007669"/>
    <property type="project" value="InterPro"/>
</dbReference>
<evidence type="ECO:0000313" key="4">
    <source>
        <dbReference type="Proteomes" id="UP000780801"/>
    </source>
</evidence>
<protein>
    <recommendedName>
        <fullName evidence="5">NADH dehydrogenase [ubiquinone] 1 alpha subcomplex subunit</fullName>
    </recommendedName>
</protein>
<reference evidence="3" key="1">
    <citation type="journal article" date="2020" name="Fungal Divers.">
        <title>Resolving the Mortierellaceae phylogeny through synthesis of multi-gene phylogenetics and phylogenomics.</title>
        <authorList>
            <person name="Vandepol N."/>
            <person name="Liber J."/>
            <person name="Desiro A."/>
            <person name="Na H."/>
            <person name="Kennedy M."/>
            <person name="Barry K."/>
            <person name="Grigoriev I.V."/>
            <person name="Miller A.N."/>
            <person name="O'Donnell K."/>
            <person name="Stajich J.E."/>
            <person name="Bonito G."/>
        </authorList>
    </citation>
    <scope>NUCLEOTIDE SEQUENCE</scope>
    <source>
        <strain evidence="3">KOD1015</strain>
    </source>
</reference>
<evidence type="ECO:0000256" key="1">
    <source>
        <dbReference type="ARBA" id="ARBA00007355"/>
    </source>
</evidence>
<dbReference type="EMBL" id="JAABOA010003243">
    <property type="protein sequence ID" value="KAF9578870.1"/>
    <property type="molecule type" value="Genomic_DNA"/>
</dbReference>
<evidence type="ECO:0000256" key="2">
    <source>
        <dbReference type="SAM" id="MobiDB-lite"/>
    </source>
</evidence>
<comment type="similarity">
    <text evidence="1">Belongs to the complex I NDUFA12 subunit family.</text>
</comment>
<dbReference type="PANTHER" id="PTHR32470:SF2">
    <property type="entry name" value="NADH DEHYDROGENASE [UBIQUINONE] 1 ALPHA SUBCOMPLEX ASSEMBLY FACTOR 2"/>
    <property type="match status" value="1"/>
</dbReference>
<dbReference type="OrthoDB" id="10255576at2759"/>
<dbReference type="PANTHER" id="PTHR32470">
    <property type="entry name" value="ADH DEHYDROGENASE [UBIQUINONE] 1 ALPHA SUBCOMPLEX ASSEMBLY FACTOR 2"/>
    <property type="match status" value="1"/>
</dbReference>
<organism evidence="3 4">
    <name type="scientific">Lunasporangiospora selenospora</name>
    <dbReference type="NCBI Taxonomy" id="979761"/>
    <lineage>
        <taxon>Eukaryota</taxon>
        <taxon>Fungi</taxon>
        <taxon>Fungi incertae sedis</taxon>
        <taxon>Mucoromycota</taxon>
        <taxon>Mortierellomycotina</taxon>
        <taxon>Mortierellomycetes</taxon>
        <taxon>Mortierellales</taxon>
        <taxon>Mortierellaceae</taxon>
        <taxon>Lunasporangiospora</taxon>
    </lineage>
</organism>
<evidence type="ECO:0008006" key="5">
    <source>
        <dbReference type="Google" id="ProtNLM"/>
    </source>
</evidence>